<keyword evidence="7 15" id="KW-0963">Cytoplasm</keyword>
<dbReference type="GO" id="GO:0002939">
    <property type="term" value="P:tRNA N1-guanine methylation"/>
    <property type="evidence" value="ECO:0007669"/>
    <property type="project" value="TreeGrafter"/>
</dbReference>
<keyword evidence="10 15" id="KW-0949">S-adenosyl-L-methionine</keyword>
<comment type="catalytic activity">
    <reaction evidence="14 15 17">
        <text>guanosine(37) in tRNA + S-adenosyl-L-methionine = N(1)-methylguanosine(37) in tRNA + S-adenosyl-L-homocysteine + H(+)</text>
        <dbReference type="Rhea" id="RHEA:36899"/>
        <dbReference type="Rhea" id="RHEA-COMP:10145"/>
        <dbReference type="Rhea" id="RHEA-COMP:10147"/>
        <dbReference type="ChEBI" id="CHEBI:15378"/>
        <dbReference type="ChEBI" id="CHEBI:57856"/>
        <dbReference type="ChEBI" id="CHEBI:59789"/>
        <dbReference type="ChEBI" id="CHEBI:73542"/>
        <dbReference type="ChEBI" id="CHEBI:74269"/>
        <dbReference type="EC" id="2.1.1.228"/>
    </reaction>
</comment>
<evidence type="ECO:0000256" key="7">
    <source>
        <dbReference type="ARBA" id="ARBA00022490"/>
    </source>
</evidence>
<dbReference type="EMBL" id="MFZV01000016">
    <property type="protein sequence ID" value="OGK31227.1"/>
    <property type="molecule type" value="Genomic_DNA"/>
</dbReference>
<dbReference type="GO" id="GO:0005829">
    <property type="term" value="C:cytosol"/>
    <property type="evidence" value="ECO:0007669"/>
    <property type="project" value="TreeGrafter"/>
</dbReference>
<keyword evidence="11 15" id="KW-0819">tRNA processing</keyword>
<sequence>MKITIITLFPDMMSGFFEESILKRAIDKKLIEIELIDLRDFAYDRYKTVDDRPYGGGSGMILKVDILRDAINKARGKIKKRKMKTVLTSPKGIKYTQSKAWEYSKLKHLILVTGHYEGHDERIANYVDEEISIGDFVLTGGEIVAVSIVDSIVRLLPGVLKKEEAVLEESFSEVLVSDLEKAVGKNKELDRFIKNGIKKIRLLEYPQYTRPVEFEGKSVPKILLRGDHKKIKDWRLKKAFEATLKLRPDLLEDLTTSSST</sequence>
<proteinExistence type="inferred from homology"/>
<evidence type="ECO:0000256" key="4">
    <source>
        <dbReference type="ARBA" id="ARBA00011738"/>
    </source>
</evidence>
<dbReference type="FunFam" id="3.40.1280.10:FF:000001">
    <property type="entry name" value="tRNA (guanine-N(1)-)-methyltransferase"/>
    <property type="match status" value="1"/>
</dbReference>
<evidence type="ECO:0000256" key="10">
    <source>
        <dbReference type="ARBA" id="ARBA00022691"/>
    </source>
</evidence>
<comment type="subcellular location">
    <subcellularLocation>
        <location evidence="2 15 17">Cytoplasm</location>
    </subcellularLocation>
</comment>
<keyword evidence="9 15" id="KW-0808">Transferase</keyword>
<dbReference type="InterPro" id="IPR029026">
    <property type="entry name" value="tRNA_m1G_MTases_N"/>
</dbReference>
<dbReference type="GO" id="GO:0052906">
    <property type="term" value="F:tRNA (guanine(37)-N1)-methyltransferase activity"/>
    <property type="evidence" value="ECO:0007669"/>
    <property type="project" value="UniProtKB-UniRule"/>
</dbReference>
<evidence type="ECO:0000256" key="8">
    <source>
        <dbReference type="ARBA" id="ARBA00022603"/>
    </source>
</evidence>
<dbReference type="Gene3D" id="1.10.1270.20">
    <property type="entry name" value="tRNA(m1g37)methyltransferase, domain 2"/>
    <property type="match status" value="1"/>
</dbReference>
<protein>
    <recommendedName>
        <fullName evidence="6 15">tRNA (guanine-N(1)-)-methyltransferase</fullName>
        <ecNumber evidence="5 15">2.1.1.228</ecNumber>
    </recommendedName>
    <alternativeName>
        <fullName evidence="12 15">M1G-methyltransferase</fullName>
    </alternativeName>
    <alternativeName>
        <fullName evidence="13 15">tRNA [GM37] methyltransferase</fullName>
    </alternativeName>
</protein>
<evidence type="ECO:0000256" key="12">
    <source>
        <dbReference type="ARBA" id="ARBA00029736"/>
    </source>
</evidence>
<evidence type="ECO:0000256" key="11">
    <source>
        <dbReference type="ARBA" id="ARBA00022694"/>
    </source>
</evidence>
<evidence type="ECO:0000256" key="9">
    <source>
        <dbReference type="ARBA" id="ARBA00022679"/>
    </source>
</evidence>
<dbReference type="EC" id="2.1.1.228" evidence="5 15"/>
<feature type="binding site" evidence="15 16">
    <location>
        <position position="114"/>
    </location>
    <ligand>
        <name>S-adenosyl-L-methionine</name>
        <dbReference type="ChEBI" id="CHEBI:59789"/>
    </ligand>
</feature>
<comment type="caution">
    <text evidence="19">The sequence shown here is derived from an EMBL/GenBank/DDBJ whole genome shotgun (WGS) entry which is preliminary data.</text>
</comment>
<dbReference type="PIRSF" id="PIRSF000386">
    <property type="entry name" value="tRNA_mtase"/>
    <property type="match status" value="1"/>
</dbReference>
<organism evidence="19 20">
    <name type="scientific">Candidatus Roizmanbacteria bacterium RIFCSPHIGHO2_12_FULL_33_9</name>
    <dbReference type="NCBI Taxonomy" id="1802045"/>
    <lineage>
        <taxon>Bacteria</taxon>
        <taxon>Candidatus Roizmaniibacteriota</taxon>
    </lineage>
</organism>
<gene>
    <name evidence="15" type="primary">trmD</name>
    <name evidence="19" type="ORF">A3F29_04660</name>
</gene>
<evidence type="ECO:0000313" key="20">
    <source>
        <dbReference type="Proteomes" id="UP000177199"/>
    </source>
</evidence>
<evidence type="ECO:0000256" key="6">
    <source>
        <dbReference type="ARBA" id="ARBA00014679"/>
    </source>
</evidence>
<name>A0A1F7HJ07_9BACT</name>
<dbReference type="SUPFAM" id="SSF75217">
    <property type="entry name" value="alpha/beta knot"/>
    <property type="match status" value="2"/>
</dbReference>
<evidence type="ECO:0000256" key="3">
    <source>
        <dbReference type="ARBA" id="ARBA00007630"/>
    </source>
</evidence>
<dbReference type="InterPro" id="IPR023148">
    <property type="entry name" value="tRNA_m1G_MeTrfase_C_sf"/>
</dbReference>
<comment type="subunit">
    <text evidence="4 15 17">Homodimer.</text>
</comment>
<reference evidence="19 20" key="1">
    <citation type="journal article" date="2016" name="Nat. Commun.">
        <title>Thousands of microbial genomes shed light on interconnected biogeochemical processes in an aquifer system.</title>
        <authorList>
            <person name="Anantharaman K."/>
            <person name="Brown C.T."/>
            <person name="Hug L.A."/>
            <person name="Sharon I."/>
            <person name="Castelle C.J."/>
            <person name="Probst A.J."/>
            <person name="Thomas B.C."/>
            <person name="Singh A."/>
            <person name="Wilkins M.J."/>
            <person name="Karaoz U."/>
            <person name="Brodie E.L."/>
            <person name="Williams K.H."/>
            <person name="Hubbard S.S."/>
            <person name="Banfield J.F."/>
        </authorList>
    </citation>
    <scope>NUCLEOTIDE SEQUENCE [LARGE SCALE GENOMIC DNA]</scope>
</reference>
<comment type="function">
    <text evidence="1 15 17">Specifically methylates guanosine-37 in various tRNAs.</text>
</comment>
<evidence type="ECO:0000256" key="14">
    <source>
        <dbReference type="ARBA" id="ARBA00047783"/>
    </source>
</evidence>
<evidence type="ECO:0000256" key="15">
    <source>
        <dbReference type="HAMAP-Rule" id="MF_00605"/>
    </source>
</evidence>
<comment type="similarity">
    <text evidence="3 15 17">Belongs to the RNA methyltransferase TrmD family.</text>
</comment>
<dbReference type="InterPro" id="IPR002649">
    <property type="entry name" value="tRNA_m1G_MeTrfase_TrmD"/>
</dbReference>
<feature type="binding site" evidence="15 16">
    <location>
        <begin position="133"/>
        <end position="138"/>
    </location>
    <ligand>
        <name>S-adenosyl-L-methionine</name>
        <dbReference type="ChEBI" id="CHEBI:59789"/>
    </ligand>
</feature>
<evidence type="ECO:0000256" key="17">
    <source>
        <dbReference type="RuleBase" id="RU003464"/>
    </source>
</evidence>
<evidence type="ECO:0000256" key="2">
    <source>
        <dbReference type="ARBA" id="ARBA00004496"/>
    </source>
</evidence>
<dbReference type="Pfam" id="PF01746">
    <property type="entry name" value="tRNA_m1G_MT"/>
    <property type="match status" value="1"/>
</dbReference>
<evidence type="ECO:0000256" key="5">
    <source>
        <dbReference type="ARBA" id="ARBA00012807"/>
    </source>
</evidence>
<dbReference type="PANTHER" id="PTHR46417">
    <property type="entry name" value="TRNA (GUANINE-N(1)-)-METHYLTRANSFERASE"/>
    <property type="match status" value="1"/>
</dbReference>
<dbReference type="PANTHER" id="PTHR46417:SF1">
    <property type="entry name" value="TRNA (GUANINE-N(1)-)-METHYLTRANSFERASE"/>
    <property type="match status" value="1"/>
</dbReference>
<dbReference type="CDD" id="cd18080">
    <property type="entry name" value="TrmD-like"/>
    <property type="match status" value="1"/>
</dbReference>
<evidence type="ECO:0000256" key="16">
    <source>
        <dbReference type="PIRSR" id="PIRSR000386-1"/>
    </source>
</evidence>
<evidence type="ECO:0000259" key="18">
    <source>
        <dbReference type="Pfam" id="PF01746"/>
    </source>
</evidence>
<dbReference type="InterPro" id="IPR029028">
    <property type="entry name" value="Alpha/beta_knot_MTases"/>
</dbReference>
<evidence type="ECO:0000313" key="19">
    <source>
        <dbReference type="EMBL" id="OGK31227.1"/>
    </source>
</evidence>
<dbReference type="AlphaFoldDB" id="A0A1F7HJ07"/>
<dbReference type="Proteomes" id="UP000177199">
    <property type="component" value="Unassembled WGS sequence"/>
</dbReference>
<evidence type="ECO:0000256" key="13">
    <source>
        <dbReference type="ARBA" id="ARBA00033392"/>
    </source>
</evidence>
<dbReference type="InterPro" id="IPR016009">
    <property type="entry name" value="tRNA_MeTrfase_TRMD/TRM10"/>
</dbReference>
<dbReference type="Gene3D" id="3.40.1280.10">
    <property type="match status" value="1"/>
</dbReference>
<evidence type="ECO:0000256" key="1">
    <source>
        <dbReference type="ARBA" id="ARBA00002634"/>
    </source>
</evidence>
<dbReference type="HAMAP" id="MF_00605">
    <property type="entry name" value="TrmD"/>
    <property type="match status" value="1"/>
</dbReference>
<dbReference type="NCBIfam" id="TIGR00088">
    <property type="entry name" value="trmD"/>
    <property type="match status" value="1"/>
</dbReference>
<feature type="domain" description="tRNA methyltransferase TRMD/TRM10-type" evidence="18">
    <location>
        <begin position="1"/>
        <end position="252"/>
    </location>
</feature>
<accession>A0A1F7HJ07</accession>
<keyword evidence="8 15" id="KW-0489">Methyltransferase</keyword>